<feature type="domain" description="KAP NTPase" evidence="1">
    <location>
        <begin position="23"/>
        <end position="76"/>
    </location>
</feature>
<dbReference type="Pfam" id="PF07693">
    <property type="entry name" value="KAP_NTPase"/>
    <property type="match status" value="1"/>
</dbReference>
<dbReference type="EMBL" id="JAHLQL010000001">
    <property type="protein sequence ID" value="MBU5591429.1"/>
    <property type="molecule type" value="Genomic_DNA"/>
</dbReference>
<sequence length="359" mass="40907">MKGTERHMFLGSNSSEGFFSYFDYILSQKEANKIICIKGGPGTGKSSMLKKIGKYFNEKGYNIEFHHCSSDSDSLDGIVIKELNVAMLDGTAPHVVDPKTPGAVDEILDVGKYWDETKIKEQKDLIMSISKDVSMCFKRAYKYLSAARVVHEDWSSLNNTALNLSKINLLKEDFKNKLLPMPICELGTVRHLFATAFTPSGIVTFVDTLYKNYKEVYILKGGPGTGKTNILNYIGEEALKRGMYVEVFHDPFIPTRIEHILIPELSIALLTSNEINKKSLNGKEINMNEFLDENFLNKYKAEIAYSQKLFYELSGKALNLLSDVKTIRNELEKFYIESMDFDKLDMVYKETIEKIECYE</sequence>
<reference evidence="2 3" key="1">
    <citation type="submission" date="2021-06" db="EMBL/GenBank/DDBJ databases">
        <authorList>
            <person name="Sun Q."/>
            <person name="Li D."/>
        </authorList>
    </citation>
    <scope>NUCLEOTIDE SEQUENCE [LARGE SCALE GENOMIC DNA]</scope>
    <source>
        <strain evidence="2 3">MSJ-4</strain>
    </source>
</reference>
<keyword evidence="3" id="KW-1185">Reference proteome</keyword>
<organism evidence="2 3">
    <name type="scientific">Clostridium simiarum</name>
    <dbReference type="NCBI Taxonomy" id="2841506"/>
    <lineage>
        <taxon>Bacteria</taxon>
        <taxon>Bacillati</taxon>
        <taxon>Bacillota</taxon>
        <taxon>Clostridia</taxon>
        <taxon>Eubacteriales</taxon>
        <taxon>Clostridiaceae</taxon>
        <taxon>Clostridium</taxon>
    </lineage>
</organism>
<gene>
    <name evidence="2" type="ORF">KQI89_06610</name>
</gene>
<evidence type="ECO:0000313" key="3">
    <source>
        <dbReference type="Proteomes" id="UP000736583"/>
    </source>
</evidence>
<dbReference type="Proteomes" id="UP000736583">
    <property type="component" value="Unassembled WGS sequence"/>
</dbReference>
<evidence type="ECO:0000313" key="2">
    <source>
        <dbReference type="EMBL" id="MBU5591429.1"/>
    </source>
</evidence>
<evidence type="ECO:0000259" key="1">
    <source>
        <dbReference type="Pfam" id="PF07693"/>
    </source>
</evidence>
<dbReference type="InterPro" id="IPR011646">
    <property type="entry name" value="KAP_P-loop"/>
</dbReference>
<accession>A0ABS6F0N4</accession>
<comment type="caution">
    <text evidence="2">The sequence shown here is derived from an EMBL/GenBank/DDBJ whole genome shotgun (WGS) entry which is preliminary data.</text>
</comment>
<protein>
    <submittedName>
        <fullName evidence="2">PRK06851 family protein</fullName>
    </submittedName>
</protein>
<proteinExistence type="predicted"/>
<name>A0ABS6F0N4_9CLOT</name>
<dbReference type="RefSeq" id="WP_216456406.1">
    <property type="nucleotide sequence ID" value="NZ_JAHLQL010000001.1"/>
</dbReference>